<dbReference type="EMBL" id="CAACVS010000499">
    <property type="protein sequence ID" value="VEU42943.1"/>
    <property type="molecule type" value="Genomic_DNA"/>
</dbReference>
<evidence type="ECO:0000256" key="2">
    <source>
        <dbReference type="SAM" id="Phobius"/>
    </source>
</evidence>
<dbReference type="Proteomes" id="UP000291116">
    <property type="component" value="Unassembled WGS sequence"/>
</dbReference>
<keyword evidence="2" id="KW-1133">Transmembrane helix</keyword>
<dbReference type="OrthoDB" id="48632at2759"/>
<feature type="region of interest" description="Disordered" evidence="1">
    <location>
        <begin position="35"/>
        <end position="132"/>
    </location>
</feature>
<organism evidence="3 4">
    <name type="scientific">Pseudo-nitzschia multistriata</name>
    <dbReference type="NCBI Taxonomy" id="183589"/>
    <lineage>
        <taxon>Eukaryota</taxon>
        <taxon>Sar</taxon>
        <taxon>Stramenopiles</taxon>
        <taxon>Ochrophyta</taxon>
        <taxon>Bacillariophyta</taxon>
        <taxon>Bacillariophyceae</taxon>
        <taxon>Bacillariophycidae</taxon>
        <taxon>Bacillariales</taxon>
        <taxon>Bacillariaceae</taxon>
        <taxon>Pseudo-nitzschia</taxon>
    </lineage>
</organism>
<protein>
    <submittedName>
        <fullName evidence="3">Uncharacterized protein</fullName>
    </submittedName>
</protein>
<evidence type="ECO:0000256" key="1">
    <source>
        <dbReference type="SAM" id="MobiDB-lite"/>
    </source>
</evidence>
<evidence type="ECO:0000313" key="4">
    <source>
        <dbReference type="Proteomes" id="UP000291116"/>
    </source>
</evidence>
<keyword evidence="4" id="KW-1185">Reference proteome</keyword>
<keyword evidence="2" id="KW-0472">Membrane</keyword>
<feature type="compositionally biased region" description="Basic and acidic residues" evidence="1">
    <location>
        <begin position="52"/>
        <end position="72"/>
    </location>
</feature>
<accession>A0A448ZLR1</accession>
<reference evidence="3 4" key="1">
    <citation type="submission" date="2019-01" db="EMBL/GenBank/DDBJ databases">
        <authorList>
            <person name="Ferrante I. M."/>
        </authorList>
    </citation>
    <scope>NUCLEOTIDE SEQUENCE [LARGE SCALE GENOMIC DNA]</scope>
    <source>
        <strain evidence="3 4">B856</strain>
    </source>
</reference>
<dbReference type="AlphaFoldDB" id="A0A448ZLR1"/>
<feature type="region of interest" description="Disordered" evidence="1">
    <location>
        <begin position="1"/>
        <end position="22"/>
    </location>
</feature>
<feature type="transmembrane region" description="Helical" evidence="2">
    <location>
        <begin position="293"/>
        <end position="314"/>
    </location>
</feature>
<feature type="compositionally biased region" description="Polar residues" evidence="1">
    <location>
        <begin position="73"/>
        <end position="108"/>
    </location>
</feature>
<evidence type="ECO:0000313" key="3">
    <source>
        <dbReference type="EMBL" id="VEU42943.1"/>
    </source>
</evidence>
<keyword evidence="2" id="KW-0812">Transmembrane</keyword>
<name>A0A448ZLR1_9STRA</name>
<feature type="compositionally biased region" description="Low complexity" evidence="1">
    <location>
        <begin position="111"/>
        <end position="123"/>
    </location>
</feature>
<proteinExistence type="predicted"/>
<gene>
    <name evidence="3" type="ORF">PSNMU_V1.4_AUG-EV-PASAV3_0099420</name>
</gene>
<sequence>MPNNNGDDNDSSEELTAKKMDSVLNRVSFFEKSQEIMQSKIARTPPRKKETKKKEDPSPTPEPEKVPEKSRESSTMSRVQQWESRASGNNETKKGSFSGTETSSSANRDISLGFSGTSASSSSEDTDEQEVLMHSMTNDDDIPLEELFSNAASLNVRLETANSANSPPQKLFSKDGEEIVENTKKQDENKESPIAEPTAVRTVLYDSDDDEMDVESGQGLARYMPAAGFMAIPYSNGKRKKDADGMSVVSDDISIAANVGILNTKFEMLRYTVPKPDYKEYPPDNSTERKYKVIIMLCCVLLIGVISVIIGLLASRRPEILPSPVVTTAPMTAPSSPITQKPSLAPVDMVLVEEGPSLPPVSVIPVAKEPSLAPVGMIPVAKEPPVEIGLPPIKYKFKNTATIVGQADGDRLGSVISMSSDGTFLAALSNTPNAPVQTFQRDENSGDWVPTMATPVDNATISTNTSLAFGSDISSATIPEDGTPVLAISSQTQVQVYQLVGRSWVNRGQPILWDVDTVAYSAMTLSSDASTLAMGCVDDNGVIMSVQIYRYDLSSKEWTPIGGNPLLYDAQNRHVGGNQRRTLLSISLALSRNGSVLSVKEWAVADPQVVVQTFGFKDLSSGRDDHSGSWEAMGGQLMHQFGPASVALSEDGYTLAVVATHPGEAVVYRWIEGYWKKISGDANHGYLPSGGSSVSLARNGSRILIGNLQKDEARIYDYSNNETWLRTTTLWGSGSSGFGTSVAMDESGSTLGIGAPSLSSRNGNNLGQVRIYS</sequence>
<dbReference type="SUPFAM" id="SSF101898">
    <property type="entry name" value="NHL repeat"/>
    <property type="match status" value="1"/>
</dbReference>